<dbReference type="RefSeq" id="WP_182211111.1">
    <property type="nucleotide sequence ID" value="NZ_JACGBJ010000020.1"/>
</dbReference>
<feature type="binding site" evidence="12">
    <location>
        <begin position="10"/>
        <end position="12"/>
    </location>
    <ligand>
        <name>substrate</name>
    </ligand>
</feature>
<organism evidence="14 15">
    <name type="scientific">Rhizobium changzhiense</name>
    <dbReference type="NCBI Taxonomy" id="2692317"/>
    <lineage>
        <taxon>Bacteria</taxon>
        <taxon>Pseudomonadati</taxon>
        <taxon>Pseudomonadota</taxon>
        <taxon>Alphaproteobacteria</taxon>
        <taxon>Hyphomicrobiales</taxon>
        <taxon>Rhizobiaceae</taxon>
        <taxon>Rhizobium/Agrobacterium group</taxon>
        <taxon>Rhizobium</taxon>
    </lineage>
</organism>
<gene>
    <name evidence="12" type="primary">rbsK</name>
    <name evidence="14" type="ORF">HX902_27810</name>
</gene>
<evidence type="ECO:0000256" key="12">
    <source>
        <dbReference type="HAMAP-Rule" id="MF_01987"/>
    </source>
</evidence>
<evidence type="ECO:0000313" key="15">
    <source>
        <dbReference type="Proteomes" id="UP000539787"/>
    </source>
</evidence>
<evidence type="ECO:0000256" key="10">
    <source>
        <dbReference type="ARBA" id="ARBA00022958"/>
    </source>
</evidence>
<proteinExistence type="inferred from homology"/>
<dbReference type="PROSITE" id="PS00583">
    <property type="entry name" value="PFKB_KINASES_1"/>
    <property type="match status" value="1"/>
</dbReference>
<dbReference type="HAMAP" id="MF_01987">
    <property type="entry name" value="Ribokinase"/>
    <property type="match status" value="1"/>
</dbReference>
<evidence type="ECO:0000256" key="4">
    <source>
        <dbReference type="ARBA" id="ARBA00022679"/>
    </source>
</evidence>
<keyword evidence="15" id="KW-1185">Reference proteome</keyword>
<evidence type="ECO:0000256" key="5">
    <source>
        <dbReference type="ARBA" id="ARBA00022723"/>
    </source>
</evidence>
<dbReference type="InterPro" id="IPR011877">
    <property type="entry name" value="Ribokinase"/>
</dbReference>
<feature type="binding site" evidence="12">
    <location>
        <position position="276"/>
    </location>
    <ligand>
        <name>K(+)</name>
        <dbReference type="ChEBI" id="CHEBI:29103"/>
    </ligand>
</feature>
<keyword evidence="12" id="KW-0963">Cytoplasm</keyword>
<feature type="binding site" evidence="12">
    <location>
        <position position="279"/>
    </location>
    <ligand>
        <name>K(+)</name>
        <dbReference type="ChEBI" id="CHEBI:29103"/>
    </ligand>
</feature>
<feature type="binding site" evidence="12">
    <location>
        <position position="244"/>
    </location>
    <ligand>
        <name>substrate</name>
    </ligand>
</feature>
<comment type="subunit">
    <text evidence="12">Homodimer.</text>
</comment>
<feature type="binding site" evidence="12">
    <location>
        <begin position="38"/>
        <end position="42"/>
    </location>
    <ligand>
        <name>substrate</name>
    </ligand>
</feature>
<evidence type="ECO:0000313" key="14">
    <source>
        <dbReference type="EMBL" id="MBA5805429.1"/>
    </source>
</evidence>
<dbReference type="Proteomes" id="UP000539787">
    <property type="component" value="Unassembled WGS sequence"/>
</dbReference>
<comment type="cofactor">
    <cofactor evidence="12">
        <name>Mg(2+)</name>
        <dbReference type="ChEBI" id="CHEBI:18420"/>
    </cofactor>
    <text evidence="12">Requires a divalent cation, most likely magnesium in vivo, as an electrophilic catalyst to aid phosphoryl group transfer. It is the chelate of the metal and the nucleotide that is the actual substrate.</text>
</comment>
<dbReference type="Gene3D" id="3.40.1190.20">
    <property type="match status" value="1"/>
</dbReference>
<feature type="binding site" evidence="12">
    <location>
        <begin position="212"/>
        <end position="217"/>
    </location>
    <ligand>
        <name>ATP</name>
        <dbReference type="ChEBI" id="CHEBI:30616"/>
    </ligand>
</feature>
<dbReference type="InterPro" id="IPR002139">
    <property type="entry name" value="Ribo/fructo_kinase"/>
</dbReference>
<dbReference type="PRINTS" id="PR00990">
    <property type="entry name" value="RIBOKINASE"/>
</dbReference>
<evidence type="ECO:0000256" key="9">
    <source>
        <dbReference type="ARBA" id="ARBA00022842"/>
    </source>
</evidence>
<dbReference type="PROSITE" id="PS00584">
    <property type="entry name" value="PFKB_KINASES_2"/>
    <property type="match status" value="1"/>
</dbReference>
<keyword evidence="4 12" id="KW-0808">Transferase</keyword>
<keyword evidence="9 12" id="KW-0460">Magnesium</keyword>
<dbReference type="PANTHER" id="PTHR10584">
    <property type="entry name" value="SUGAR KINASE"/>
    <property type="match status" value="1"/>
</dbReference>
<protein>
    <recommendedName>
        <fullName evidence="3 12">Ribokinase</fullName>
        <shortName evidence="12">RK</shortName>
        <ecNumber evidence="2 12">2.7.1.15</ecNumber>
    </recommendedName>
</protein>
<dbReference type="SUPFAM" id="SSF53613">
    <property type="entry name" value="Ribokinase-like"/>
    <property type="match status" value="1"/>
</dbReference>
<dbReference type="InterPro" id="IPR011611">
    <property type="entry name" value="PfkB_dom"/>
</dbReference>
<comment type="subcellular location">
    <subcellularLocation>
        <location evidence="12">Cytoplasm</location>
    </subcellularLocation>
</comment>
<feature type="binding site" evidence="12">
    <location>
        <position position="240"/>
    </location>
    <ligand>
        <name>K(+)</name>
        <dbReference type="ChEBI" id="CHEBI:29103"/>
    </ligand>
</feature>
<feature type="active site" description="Proton acceptor" evidence="12">
    <location>
        <position position="244"/>
    </location>
</feature>
<evidence type="ECO:0000256" key="7">
    <source>
        <dbReference type="ARBA" id="ARBA00022777"/>
    </source>
</evidence>
<feature type="binding site" evidence="12">
    <location>
        <position position="238"/>
    </location>
    <ligand>
        <name>K(+)</name>
        <dbReference type="ChEBI" id="CHEBI:29103"/>
    </ligand>
</feature>
<evidence type="ECO:0000256" key="11">
    <source>
        <dbReference type="ARBA" id="ARBA00023277"/>
    </source>
</evidence>
<evidence type="ECO:0000256" key="8">
    <source>
        <dbReference type="ARBA" id="ARBA00022840"/>
    </source>
</evidence>
<comment type="function">
    <text evidence="12">Catalyzes the phosphorylation of ribose at O-5 in a reaction requiring ATP and magnesium. The resulting D-ribose-5-phosphate can then be used either for sythesis of nucleotides, histidine, and tryptophan, or as a component of the pentose phosphate pathway.</text>
</comment>
<evidence type="ECO:0000256" key="3">
    <source>
        <dbReference type="ARBA" id="ARBA00016943"/>
    </source>
</evidence>
<feature type="binding site" evidence="12">
    <location>
        <begin position="243"/>
        <end position="244"/>
    </location>
    <ligand>
        <name>ATP</name>
        <dbReference type="ChEBI" id="CHEBI:30616"/>
    </ligand>
</feature>
<dbReference type="InterPro" id="IPR002173">
    <property type="entry name" value="Carboh/pur_kinase_PfkB_CS"/>
</dbReference>
<dbReference type="InterPro" id="IPR029056">
    <property type="entry name" value="Ribokinase-like"/>
</dbReference>
<keyword evidence="5 12" id="KW-0479">Metal-binding</keyword>
<keyword evidence="11 12" id="KW-0119">Carbohydrate metabolism</keyword>
<feature type="domain" description="Carbohydrate kinase PfkB" evidence="13">
    <location>
        <begin position="8"/>
        <end position="288"/>
    </location>
</feature>
<evidence type="ECO:0000259" key="13">
    <source>
        <dbReference type="Pfam" id="PF00294"/>
    </source>
</evidence>
<comment type="caution">
    <text evidence="12">Lacks conserved residue(s) required for the propagation of feature annotation.</text>
</comment>
<keyword evidence="7 12" id="KW-0418">Kinase</keyword>
<comment type="catalytic activity">
    <reaction evidence="12">
        <text>D-ribose + ATP = D-ribose 5-phosphate + ADP + H(+)</text>
        <dbReference type="Rhea" id="RHEA:13697"/>
        <dbReference type="ChEBI" id="CHEBI:15378"/>
        <dbReference type="ChEBI" id="CHEBI:30616"/>
        <dbReference type="ChEBI" id="CHEBI:47013"/>
        <dbReference type="ChEBI" id="CHEBI:78346"/>
        <dbReference type="ChEBI" id="CHEBI:456216"/>
        <dbReference type="EC" id="2.7.1.15"/>
    </reaction>
</comment>
<dbReference type="PANTHER" id="PTHR10584:SF166">
    <property type="entry name" value="RIBOKINASE"/>
    <property type="match status" value="1"/>
</dbReference>
<sequence>MRAYIIGNVAIDETIAVSELPVIGASILGNAGGSDLGGKGTNQAVVMARCGVPTTLVAPVGRDARADTIRHYLADEPLRSELIEMKNASSDVSIIFRLPGGENAIVTTTEAAQSLSLSDVRRILSTAGPGDLMMLQGNLSDQTTRDILEHARAMGMVTAFNPSPVRSYFSDLWGLIDIAFLNKGEAQTLTGTTGRNAAEYLLSQGLREIVLTLGGDGAMLVNRYDSIEVPAQVCDVVDTTGAGDTFMAAALASCALRGPRLDRLAIEHAVAAAAITVSRHGTRKAFPTISELEAILRYRLGVTGTS</sequence>
<feature type="binding site" evidence="12">
    <location>
        <position position="182"/>
    </location>
    <ligand>
        <name>ATP</name>
        <dbReference type="ChEBI" id="CHEBI:30616"/>
    </ligand>
</feature>
<feature type="binding site" evidence="12">
    <location>
        <position position="281"/>
    </location>
    <ligand>
        <name>K(+)</name>
        <dbReference type="ChEBI" id="CHEBI:29103"/>
    </ligand>
</feature>
<comment type="caution">
    <text evidence="14">The sequence shown here is derived from an EMBL/GenBank/DDBJ whole genome shotgun (WGS) entry which is preliminary data.</text>
</comment>
<evidence type="ECO:0000256" key="1">
    <source>
        <dbReference type="ARBA" id="ARBA00005380"/>
    </source>
</evidence>
<dbReference type="EC" id="2.7.1.15" evidence="2 12"/>
<dbReference type="Pfam" id="PF00294">
    <property type="entry name" value="PfkB"/>
    <property type="match status" value="1"/>
</dbReference>
<comment type="similarity">
    <text evidence="12">Belongs to the carbohydrate kinase PfkB family. Ribokinase subfamily.</text>
</comment>
<evidence type="ECO:0000256" key="2">
    <source>
        <dbReference type="ARBA" id="ARBA00012035"/>
    </source>
</evidence>
<name>A0ABR6AG26_9HYPH</name>
<evidence type="ECO:0000256" key="6">
    <source>
        <dbReference type="ARBA" id="ARBA00022741"/>
    </source>
</evidence>
<dbReference type="EMBL" id="JACGBJ010000020">
    <property type="protein sequence ID" value="MBA5805429.1"/>
    <property type="molecule type" value="Genomic_DNA"/>
</dbReference>
<dbReference type="CDD" id="cd01174">
    <property type="entry name" value="ribokinase"/>
    <property type="match status" value="1"/>
</dbReference>
<comment type="activity regulation">
    <text evidence="12">Activated by a monovalent cation that binds near, but not in, the active site. The most likely occupant of the site in vivo is potassium. Ion binding induces a conformational change that may alter substrate affinity.</text>
</comment>
<reference evidence="14 15" key="1">
    <citation type="submission" date="2020-07" db="EMBL/GenBank/DDBJ databases">
        <authorList>
            <person name="Sun Q."/>
        </authorList>
    </citation>
    <scope>NUCLEOTIDE SEQUENCE [LARGE SCALE GENOMIC DNA]</scope>
    <source>
        <strain evidence="14 15">WYCCWR 11317</strain>
    </source>
</reference>
<comment type="similarity">
    <text evidence="1">Belongs to the carbohydrate kinase pfkB family.</text>
</comment>
<comment type="pathway">
    <text evidence="12">Carbohydrate metabolism; D-ribose degradation; D-ribose 5-phosphate from beta-D-ribopyranose: step 2/2.</text>
</comment>
<keyword evidence="10 12" id="KW-0630">Potassium</keyword>
<keyword evidence="6 12" id="KW-0547">Nucleotide-binding</keyword>
<keyword evidence="8 12" id="KW-0067">ATP-binding</keyword>
<accession>A0ABR6AG26</accession>